<evidence type="ECO:0000313" key="11">
    <source>
        <dbReference type="Proteomes" id="UP000694845"/>
    </source>
</evidence>
<comment type="function">
    <text evidence="6">Trans-Golgi-associated GTPase that regulates protein sorting. Controls the targeting of ARL1 and its effector to the trans-Golgi. Required for the lipidation of chylomicrons in the intestine and required for VLDL lipidation in the liver.</text>
</comment>
<keyword evidence="10" id="KW-0460">Magnesium</keyword>
<dbReference type="SMART" id="SM00178">
    <property type="entry name" value="SAR"/>
    <property type="match status" value="1"/>
</dbReference>
<evidence type="ECO:0000256" key="10">
    <source>
        <dbReference type="PIRSR" id="PIRSR606689-2"/>
    </source>
</evidence>
<comment type="subcellular location">
    <subcellularLocation>
        <location evidence="1">Golgi apparatus</location>
        <location evidence="1">trans-Golgi network</location>
    </subcellularLocation>
</comment>
<feature type="binding site" evidence="10">
    <location>
        <position position="31"/>
    </location>
    <ligand>
        <name>Mg(2+)</name>
        <dbReference type="ChEBI" id="CHEBI:18420"/>
    </ligand>
</feature>
<dbReference type="GO" id="GO:0046872">
    <property type="term" value="F:metal ion binding"/>
    <property type="evidence" value="ECO:0007669"/>
    <property type="project" value="UniProtKB-KW"/>
</dbReference>
<keyword evidence="10" id="KW-0479">Metal-binding</keyword>
<dbReference type="Pfam" id="PF00025">
    <property type="entry name" value="Arf"/>
    <property type="match status" value="1"/>
</dbReference>
<evidence type="ECO:0000256" key="1">
    <source>
        <dbReference type="ARBA" id="ARBA00004601"/>
    </source>
</evidence>
<evidence type="ECO:0000256" key="9">
    <source>
        <dbReference type="PIRSR" id="PIRSR606689-1"/>
    </source>
</evidence>
<evidence type="ECO:0000256" key="6">
    <source>
        <dbReference type="ARBA" id="ARBA00037377"/>
    </source>
</evidence>
<dbReference type="PROSITE" id="PS51417">
    <property type="entry name" value="ARF"/>
    <property type="match status" value="1"/>
</dbReference>
<dbReference type="CTD" id="10139"/>
<dbReference type="GO" id="GO:0005525">
    <property type="term" value="F:GTP binding"/>
    <property type="evidence" value="ECO:0007669"/>
    <property type="project" value="UniProtKB-KW"/>
</dbReference>
<dbReference type="KEGG" id="aplc:110985713"/>
<dbReference type="OMA" id="HGFYKYM"/>
<keyword evidence="11" id="KW-1185">Reference proteome</keyword>
<dbReference type="FunFam" id="3.40.50.300:FF:000509">
    <property type="entry name" value="ADP-ribosylation factor-related protein 1"/>
    <property type="match status" value="1"/>
</dbReference>
<evidence type="ECO:0000256" key="2">
    <source>
        <dbReference type="ARBA" id="ARBA00022741"/>
    </source>
</evidence>
<organism evidence="11 12">
    <name type="scientific">Acanthaster planci</name>
    <name type="common">Crown-of-thorns starfish</name>
    <dbReference type="NCBI Taxonomy" id="133434"/>
    <lineage>
        <taxon>Eukaryota</taxon>
        <taxon>Metazoa</taxon>
        <taxon>Echinodermata</taxon>
        <taxon>Eleutherozoa</taxon>
        <taxon>Asterozoa</taxon>
        <taxon>Asteroidea</taxon>
        <taxon>Valvatacea</taxon>
        <taxon>Valvatida</taxon>
        <taxon>Acanthasteridae</taxon>
        <taxon>Acanthaster</taxon>
    </lineage>
</organism>
<feature type="binding site" evidence="9">
    <location>
        <position position="78"/>
    </location>
    <ligand>
        <name>GTP</name>
        <dbReference type="ChEBI" id="CHEBI:37565"/>
    </ligand>
</feature>
<feature type="binding site" evidence="9">
    <location>
        <begin position="134"/>
        <end position="137"/>
    </location>
    <ligand>
        <name>GTP</name>
        <dbReference type="ChEBI" id="CHEBI:37565"/>
    </ligand>
</feature>
<evidence type="ECO:0000313" key="12">
    <source>
        <dbReference type="RefSeq" id="XP_022102625.1"/>
    </source>
</evidence>
<evidence type="ECO:0000256" key="8">
    <source>
        <dbReference type="ARBA" id="ARBA00039478"/>
    </source>
</evidence>
<dbReference type="InterPro" id="IPR006689">
    <property type="entry name" value="Small_GTPase_ARF/SAR"/>
</dbReference>
<keyword evidence="3" id="KW-0007">Acetylation</keyword>
<evidence type="ECO:0000256" key="7">
    <source>
        <dbReference type="ARBA" id="ARBA00038765"/>
    </source>
</evidence>
<protein>
    <recommendedName>
        <fullName evidence="8">ADP-ribosylation factor-related protein 1</fullName>
    </recommendedName>
</protein>
<dbReference type="RefSeq" id="XP_022102625.1">
    <property type="nucleotide sequence ID" value="XM_022246933.1"/>
</dbReference>
<dbReference type="GO" id="GO:0005794">
    <property type="term" value="C:Golgi apparatus"/>
    <property type="evidence" value="ECO:0007669"/>
    <property type="project" value="UniProtKB-SubCell"/>
</dbReference>
<dbReference type="PANTHER" id="PTHR45909:SF1">
    <property type="entry name" value="ADP-RIBOSYLATION FACTOR-RELATED PROTEIN 1"/>
    <property type="match status" value="1"/>
</dbReference>
<dbReference type="PANTHER" id="PTHR45909">
    <property type="entry name" value="ADP-RIBOSYLATION FACTOR-RELATED PROTEIN 1"/>
    <property type="match status" value="1"/>
</dbReference>
<dbReference type="GO" id="GO:0016020">
    <property type="term" value="C:membrane"/>
    <property type="evidence" value="ECO:0007669"/>
    <property type="project" value="UniProtKB-ARBA"/>
</dbReference>
<feature type="binding site" evidence="9">
    <location>
        <begin position="24"/>
        <end position="31"/>
    </location>
    <ligand>
        <name>GTP</name>
        <dbReference type="ChEBI" id="CHEBI:37565"/>
    </ligand>
</feature>
<dbReference type="SMART" id="SM00175">
    <property type="entry name" value="RAB"/>
    <property type="match status" value="1"/>
</dbReference>
<keyword evidence="2 9" id="KW-0547">Nucleotide-binding</keyword>
<dbReference type="Gene3D" id="3.40.50.300">
    <property type="entry name" value="P-loop containing nucleotide triphosphate hydrolases"/>
    <property type="match status" value="1"/>
</dbReference>
<evidence type="ECO:0000256" key="4">
    <source>
        <dbReference type="ARBA" id="ARBA00023034"/>
    </source>
</evidence>
<evidence type="ECO:0000256" key="5">
    <source>
        <dbReference type="ARBA" id="ARBA00023134"/>
    </source>
</evidence>
<gene>
    <name evidence="12" type="primary">LOC110985713</name>
</gene>
<dbReference type="GeneID" id="110985713"/>
<dbReference type="GO" id="GO:0006886">
    <property type="term" value="P:intracellular protein transport"/>
    <property type="evidence" value="ECO:0007669"/>
    <property type="project" value="TreeGrafter"/>
</dbReference>
<dbReference type="GO" id="GO:0003924">
    <property type="term" value="F:GTPase activity"/>
    <property type="evidence" value="ECO:0007669"/>
    <property type="project" value="InterPro"/>
</dbReference>
<dbReference type="GO" id="GO:0043001">
    <property type="term" value="P:Golgi to plasma membrane protein transport"/>
    <property type="evidence" value="ECO:0007669"/>
    <property type="project" value="TreeGrafter"/>
</dbReference>
<dbReference type="SMART" id="SM00177">
    <property type="entry name" value="ARF"/>
    <property type="match status" value="1"/>
</dbReference>
<evidence type="ECO:0000256" key="3">
    <source>
        <dbReference type="ARBA" id="ARBA00022990"/>
    </source>
</evidence>
<name>A0A8B7ZCQ6_ACAPL</name>
<dbReference type="InterPro" id="IPR024156">
    <property type="entry name" value="Small_GTPase_ARF"/>
</dbReference>
<dbReference type="CDD" id="cd04160">
    <property type="entry name" value="Arfrp1"/>
    <property type="match status" value="1"/>
</dbReference>
<comment type="subunit">
    <text evidence="7">Interacts with SYS1.</text>
</comment>
<keyword evidence="5 9" id="KW-0342">GTP-binding</keyword>
<dbReference type="Proteomes" id="UP000694845">
    <property type="component" value="Unplaced"/>
</dbReference>
<feature type="binding site" evidence="10">
    <location>
        <position position="56"/>
    </location>
    <ligand>
        <name>Mg(2+)</name>
        <dbReference type="ChEBI" id="CHEBI:18420"/>
    </ligand>
</feature>
<dbReference type="SUPFAM" id="SSF52540">
    <property type="entry name" value="P-loop containing nucleoside triphosphate hydrolases"/>
    <property type="match status" value="1"/>
</dbReference>
<dbReference type="GO" id="GO:0034067">
    <property type="term" value="P:protein localization to Golgi apparatus"/>
    <property type="evidence" value="ECO:0007669"/>
    <property type="project" value="TreeGrafter"/>
</dbReference>
<accession>A0A8B7ZCQ6</accession>
<dbReference type="InterPro" id="IPR027417">
    <property type="entry name" value="P-loop_NTPase"/>
</dbReference>
<reference evidence="12" key="1">
    <citation type="submission" date="2025-08" db="UniProtKB">
        <authorList>
            <consortium name="RefSeq"/>
        </authorList>
    </citation>
    <scope>IDENTIFICATION</scope>
</reference>
<proteinExistence type="predicted"/>
<dbReference type="AlphaFoldDB" id="A0A8B7ZCQ6"/>
<dbReference type="PRINTS" id="PR00449">
    <property type="entry name" value="RASTRNSFRMNG"/>
</dbReference>
<dbReference type="NCBIfam" id="TIGR00231">
    <property type="entry name" value="small_GTP"/>
    <property type="match status" value="1"/>
</dbReference>
<dbReference type="OrthoDB" id="414781at2759"/>
<keyword evidence="4" id="KW-0333">Golgi apparatus</keyword>
<dbReference type="InterPro" id="IPR005225">
    <property type="entry name" value="Small_GTP-bd"/>
</dbReference>
<sequence length="202" mass="22959">MFSLLYGLWQYIFRRDEYFILILGLDNAGKTTFLQTTQMQFNKDYKGMPLDKITTTVGLNIGKIDTARIRLMFWDLGGQEELQALWDKYYAESHAVIYVVDSSDKERLAASRLAFDKMISSEALHGVPLLVLANKQDLPDVLHVSDIKAEFNKSASSIGRRDCHIQPVSALTGEGVNEGIDWLVECVKRNTYQRPPHAQEIS</sequence>